<accession>A0A1R3JHF8</accession>
<dbReference type="OrthoDB" id="1002158at2759"/>
<sequence>MGEGSGQDNFGQLDWFDIALTTSWAVWGARNKEVHDNVRQNPQETAAFIRSYLVEFQRCKKFNSATDRSERRALETAS</sequence>
<dbReference type="EMBL" id="AWUE01016085">
    <property type="protein sequence ID" value="OMO94293.1"/>
    <property type="molecule type" value="Genomic_DNA"/>
</dbReference>
<dbReference type="AlphaFoldDB" id="A0A1R3JHF8"/>
<organism evidence="1 2">
    <name type="scientific">Corchorus olitorius</name>
    <dbReference type="NCBI Taxonomy" id="93759"/>
    <lineage>
        <taxon>Eukaryota</taxon>
        <taxon>Viridiplantae</taxon>
        <taxon>Streptophyta</taxon>
        <taxon>Embryophyta</taxon>
        <taxon>Tracheophyta</taxon>
        <taxon>Spermatophyta</taxon>
        <taxon>Magnoliopsida</taxon>
        <taxon>eudicotyledons</taxon>
        <taxon>Gunneridae</taxon>
        <taxon>Pentapetalae</taxon>
        <taxon>rosids</taxon>
        <taxon>malvids</taxon>
        <taxon>Malvales</taxon>
        <taxon>Malvaceae</taxon>
        <taxon>Grewioideae</taxon>
        <taxon>Apeibeae</taxon>
        <taxon>Corchorus</taxon>
    </lineage>
</organism>
<evidence type="ECO:0000313" key="2">
    <source>
        <dbReference type="Proteomes" id="UP000187203"/>
    </source>
</evidence>
<proteinExistence type="predicted"/>
<comment type="caution">
    <text evidence="1">The sequence shown here is derived from an EMBL/GenBank/DDBJ whole genome shotgun (WGS) entry which is preliminary data.</text>
</comment>
<keyword evidence="2" id="KW-1185">Reference proteome</keyword>
<gene>
    <name evidence="1" type="ORF">COLO4_16428</name>
</gene>
<reference evidence="2" key="1">
    <citation type="submission" date="2013-09" db="EMBL/GenBank/DDBJ databases">
        <title>Corchorus olitorius genome sequencing.</title>
        <authorList>
            <person name="Alam M."/>
            <person name="Haque M.S."/>
            <person name="Islam M.S."/>
            <person name="Emdad E.M."/>
            <person name="Islam M.M."/>
            <person name="Ahmed B."/>
            <person name="Halim A."/>
            <person name="Hossen Q.M.M."/>
            <person name="Hossain M.Z."/>
            <person name="Ahmed R."/>
            <person name="Khan M.M."/>
            <person name="Islam R."/>
            <person name="Rashid M.M."/>
            <person name="Khan S.A."/>
            <person name="Rahman M.S."/>
            <person name="Alam M."/>
            <person name="Yahiya A.S."/>
            <person name="Khan M.S."/>
            <person name="Azam M.S."/>
            <person name="Haque T."/>
            <person name="Lashkar M.Z.H."/>
            <person name="Akhand A.I."/>
            <person name="Morshed G."/>
            <person name="Roy S."/>
            <person name="Uddin K.S."/>
            <person name="Rabeya T."/>
            <person name="Hossain A.S."/>
            <person name="Chowdhury A."/>
            <person name="Snigdha A.R."/>
            <person name="Mortoza M.S."/>
            <person name="Matin S.A."/>
            <person name="Hoque S.M.E."/>
            <person name="Islam M.K."/>
            <person name="Roy D.K."/>
            <person name="Haider R."/>
            <person name="Moosa M.M."/>
            <person name="Elias S.M."/>
            <person name="Hasan A.M."/>
            <person name="Jahan S."/>
            <person name="Shafiuddin M."/>
            <person name="Mahmood N."/>
            <person name="Shommy N.S."/>
        </authorList>
    </citation>
    <scope>NUCLEOTIDE SEQUENCE [LARGE SCALE GENOMIC DNA]</scope>
    <source>
        <strain evidence="2">cv. O-4</strain>
    </source>
</reference>
<name>A0A1R3JHF8_9ROSI</name>
<evidence type="ECO:0000313" key="1">
    <source>
        <dbReference type="EMBL" id="OMO94293.1"/>
    </source>
</evidence>
<dbReference type="Proteomes" id="UP000187203">
    <property type="component" value="Unassembled WGS sequence"/>
</dbReference>
<protein>
    <submittedName>
        <fullName evidence="1">Uncharacterized protein</fullName>
    </submittedName>
</protein>